<dbReference type="Pfam" id="PF00440">
    <property type="entry name" value="TetR_N"/>
    <property type="match status" value="1"/>
</dbReference>
<dbReference type="InterPro" id="IPR050109">
    <property type="entry name" value="HTH-type_TetR-like_transc_reg"/>
</dbReference>
<keyword evidence="3" id="KW-0804">Transcription</keyword>
<dbReference type="InterPro" id="IPR001647">
    <property type="entry name" value="HTH_TetR"/>
</dbReference>
<dbReference type="PROSITE" id="PS50977">
    <property type="entry name" value="HTH_TETR_2"/>
    <property type="match status" value="1"/>
</dbReference>
<evidence type="ECO:0000256" key="2">
    <source>
        <dbReference type="ARBA" id="ARBA00023125"/>
    </source>
</evidence>
<feature type="compositionally biased region" description="Basic and acidic residues" evidence="5">
    <location>
        <begin position="58"/>
        <end position="80"/>
    </location>
</feature>
<dbReference type="AlphaFoldDB" id="A0A1I4BK47"/>
<evidence type="ECO:0000313" key="7">
    <source>
        <dbReference type="EMBL" id="SFK68923.1"/>
    </source>
</evidence>
<dbReference type="GeneID" id="96302229"/>
<keyword evidence="8" id="KW-1185">Reference proteome</keyword>
<evidence type="ECO:0000256" key="4">
    <source>
        <dbReference type="PROSITE-ProRule" id="PRU00335"/>
    </source>
</evidence>
<feature type="region of interest" description="Disordered" evidence="5">
    <location>
        <begin position="327"/>
        <end position="349"/>
    </location>
</feature>
<dbReference type="RefSeq" id="WP_143121172.1">
    <property type="nucleotide sequence ID" value="NZ_FOQY01000032.1"/>
</dbReference>
<dbReference type="Pfam" id="PF02909">
    <property type="entry name" value="TetR_C_1"/>
    <property type="match status" value="1"/>
</dbReference>
<feature type="compositionally biased region" description="Gly residues" evidence="5">
    <location>
        <begin position="340"/>
        <end position="349"/>
    </location>
</feature>
<dbReference type="GO" id="GO:0045892">
    <property type="term" value="P:negative regulation of DNA-templated transcription"/>
    <property type="evidence" value="ECO:0007669"/>
    <property type="project" value="InterPro"/>
</dbReference>
<dbReference type="Proteomes" id="UP000199111">
    <property type="component" value="Unassembled WGS sequence"/>
</dbReference>
<evidence type="ECO:0000259" key="6">
    <source>
        <dbReference type="PROSITE" id="PS50977"/>
    </source>
</evidence>
<dbReference type="EMBL" id="FOQY01000032">
    <property type="protein sequence ID" value="SFK68923.1"/>
    <property type="molecule type" value="Genomic_DNA"/>
</dbReference>
<evidence type="ECO:0000313" key="8">
    <source>
        <dbReference type="Proteomes" id="UP000199111"/>
    </source>
</evidence>
<dbReference type="InterPro" id="IPR004111">
    <property type="entry name" value="Repressor_TetR_C"/>
</dbReference>
<feature type="region of interest" description="Disordered" evidence="5">
    <location>
        <begin position="38"/>
        <end position="107"/>
    </location>
</feature>
<evidence type="ECO:0000256" key="5">
    <source>
        <dbReference type="SAM" id="MobiDB-lite"/>
    </source>
</evidence>
<dbReference type="SUPFAM" id="SSF48498">
    <property type="entry name" value="Tetracyclin repressor-like, C-terminal domain"/>
    <property type="match status" value="1"/>
</dbReference>
<evidence type="ECO:0000256" key="1">
    <source>
        <dbReference type="ARBA" id="ARBA00023015"/>
    </source>
</evidence>
<dbReference type="Gene3D" id="1.10.357.10">
    <property type="entry name" value="Tetracycline Repressor, domain 2"/>
    <property type="match status" value="1"/>
</dbReference>
<feature type="compositionally biased region" description="Low complexity" evidence="5">
    <location>
        <begin position="327"/>
        <end position="338"/>
    </location>
</feature>
<dbReference type="GO" id="GO:0003700">
    <property type="term" value="F:DNA-binding transcription factor activity"/>
    <property type="evidence" value="ECO:0007669"/>
    <property type="project" value="TreeGrafter"/>
</dbReference>
<keyword evidence="1" id="KW-0805">Transcription regulation</keyword>
<dbReference type="GO" id="GO:0000976">
    <property type="term" value="F:transcription cis-regulatory region binding"/>
    <property type="evidence" value="ECO:0007669"/>
    <property type="project" value="TreeGrafter"/>
</dbReference>
<reference evidence="8" key="1">
    <citation type="submission" date="2016-10" db="EMBL/GenBank/DDBJ databases">
        <authorList>
            <person name="Varghese N."/>
            <person name="Submissions S."/>
        </authorList>
    </citation>
    <scope>NUCLEOTIDE SEQUENCE [LARGE SCALE GENOMIC DNA]</scope>
    <source>
        <strain evidence="8">CGMCC 4.2126</strain>
    </source>
</reference>
<dbReference type="SUPFAM" id="SSF46689">
    <property type="entry name" value="Homeodomain-like"/>
    <property type="match status" value="1"/>
</dbReference>
<gene>
    <name evidence="7" type="ORF">SAMN05216275_13242</name>
</gene>
<accession>A0A1I4BK47</accession>
<dbReference type="PANTHER" id="PTHR30055">
    <property type="entry name" value="HTH-TYPE TRANSCRIPTIONAL REGULATOR RUTR"/>
    <property type="match status" value="1"/>
</dbReference>
<feature type="compositionally biased region" description="Basic and acidic residues" evidence="5">
    <location>
        <begin position="38"/>
        <end position="48"/>
    </location>
</feature>
<dbReference type="Gene3D" id="1.10.10.60">
    <property type="entry name" value="Homeodomain-like"/>
    <property type="match status" value="1"/>
</dbReference>
<keyword evidence="2 4" id="KW-0238">DNA-binding</keyword>
<proteinExistence type="predicted"/>
<dbReference type="InterPro" id="IPR036271">
    <property type="entry name" value="Tet_transcr_reg_TetR-rel_C_sf"/>
</dbReference>
<organism evidence="7 8">
    <name type="scientific">Streptosporangium canum</name>
    <dbReference type="NCBI Taxonomy" id="324952"/>
    <lineage>
        <taxon>Bacteria</taxon>
        <taxon>Bacillati</taxon>
        <taxon>Actinomycetota</taxon>
        <taxon>Actinomycetes</taxon>
        <taxon>Streptosporangiales</taxon>
        <taxon>Streptosporangiaceae</taxon>
        <taxon>Streptosporangium</taxon>
    </lineage>
</organism>
<dbReference type="InterPro" id="IPR009057">
    <property type="entry name" value="Homeodomain-like_sf"/>
</dbReference>
<dbReference type="PANTHER" id="PTHR30055:SF151">
    <property type="entry name" value="TRANSCRIPTIONAL REGULATORY PROTEIN"/>
    <property type="match status" value="1"/>
</dbReference>
<feature type="domain" description="HTH tetR-type" evidence="6">
    <location>
        <begin position="107"/>
        <end position="167"/>
    </location>
</feature>
<sequence length="349" mass="38285">MPTCEMCGRTLRLAVRGRPPRYCSRACRARAYRMRVADRSATDTRAGVRAEGQSDIQAEGRGDVQAEDRAEGQNDVRVEGQGEVQAVPGADARRTPESTETGLSEGPLDQPLIVRTAIELADRDGVAAVSMRRVATELGVGVMSLYRYVASREELNDLMVDTVFAERPLPEPGPDGWRAKLELSAREEWALYRDHPWVSHLVAVTTRPPIAPSLMAYTDWRMRALDGHRLDFATMVQIAIMIGTYLQSAAMPLAHEAQAARATRHTRQQWADARQDALHRTLRTAHLPMVSEFGTEAFQASEPENIFEFGLQRMLDGVATLLDAARAAGDAPAESPAGPRDGGSGIDEI</sequence>
<feature type="DNA-binding region" description="H-T-H motif" evidence="4">
    <location>
        <begin position="130"/>
        <end position="149"/>
    </location>
</feature>
<name>A0A1I4BK47_9ACTN</name>
<protein>
    <submittedName>
        <fullName evidence="7">Transcriptional regulator, TetR family</fullName>
    </submittedName>
</protein>
<evidence type="ECO:0000256" key="3">
    <source>
        <dbReference type="ARBA" id="ARBA00023163"/>
    </source>
</evidence>